<proteinExistence type="predicted"/>
<gene>
    <name evidence="3" type="ORF">SCF082_LOCUS10196</name>
</gene>
<feature type="region of interest" description="Disordered" evidence="1">
    <location>
        <begin position="516"/>
        <end position="579"/>
    </location>
</feature>
<reference evidence="3 4" key="1">
    <citation type="submission" date="2024-02" db="EMBL/GenBank/DDBJ databases">
        <authorList>
            <person name="Chen Y."/>
            <person name="Shah S."/>
            <person name="Dougan E. K."/>
            <person name="Thang M."/>
            <person name="Chan C."/>
        </authorList>
    </citation>
    <scope>NUCLEOTIDE SEQUENCE [LARGE SCALE GENOMIC DNA]</scope>
</reference>
<feature type="region of interest" description="Disordered" evidence="1">
    <location>
        <begin position="606"/>
        <end position="625"/>
    </location>
</feature>
<comment type="caution">
    <text evidence="3">The sequence shown here is derived from an EMBL/GenBank/DDBJ whole genome shotgun (WGS) entry which is preliminary data.</text>
</comment>
<evidence type="ECO:0000256" key="1">
    <source>
        <dbReference type="SAM" id="MobiDB-lite"/>
    </source>
</evidence>
<feature type="transmembrane region" description="Helical" evidence="2">
    <location>
        <begin position="214"/>
        <end position="236"/>
    </location>
</feature>
<feature type="compositionally biased region" description="Polar residues" evidence="1">
    <location>
        <begin position="526"/>
        <end position="541"/>
    </location>
</feature>
<organism evidence="3 4">
    <name type="scientific">Durusdinium trenchii</name>
    <dbReference type="NCBI Taxonomy" id="1381693"/>
    <lineage>
        <taxon>Eukaryota</taxon>
        <taxon>Sar</taxon>
        <taxon>Alveolata</taxon>
        <taxon>Dinophyceae</taxon>
        <taxon>Suessiales</taxon>
        <taxon>Symbiodiniaceae</taxon>
        <taxon>Durusdinium</taxon>
    </lineage>
</organism>
<feature type="transmembrane region" description="Helical" evidence="2">
    <location>
        <begin position="364"/>
        <end position="385"/>
    </location>
</feature>
<feature type="transmembrane region" description="Helical" evidence="2">
    <location>
        <begin position="248"/>
        <end position="270"/>
    </location>
</feature>
<evidence type="ECO:0000313" key="3">
    <source>
        <dbReference type="EMBL" id="CAK9009155.1"/>
    </source>
</evidence>
<keyword evidence="2" id="KW-0812">Transmembrane</keyword>
<feature type="transmembrane region" description="Helical" evidence="2">
    <location>
        <begin position="475"/>
        <end position="493"/>
    </location>
</feature>
<name>A0ABP0J495_9DINO</name>
<keyword evidence="2" id="KW-1133">Transmembrane helix</keyword>
<keyword evidence="2" id="KW-0472">Membrane</keyword>
<evidence type="ECO:0000313" key="4">
    <source>
        <dbReference type="Proteomes" id="UP001642464"/>
    </source>
</evidence>
<feature type="transmembrane region" description="Helical" evidence="2">
    <location>
        <begin position="78"/>
        <end position="102"/>
    </location>
</feature>
<dbReference type="EMBL" id="CAXAMM010005925">
    <property type="protein sequence ID" value="CAK9009155.1"/>
    <property type="molecule type" value="Genomic_DNA"/>
</dbReference>
<feature type="transmembrane region" description="Helical" evidence="2">
    <location>
        <begin position="114"/>
        <end position="131"/>
    </location>
</feature>
<feature type="transmembrane region" description="Helical" evidence="2">
    <location>
        <begin position="405"/>
        <end position="430"/>
    </location>
</feature>
<evidence type="ECO:0000256" key="2">
    <source>
        <dbReference type="SAM" id="Phobius"/>
    </source>
</evidence>
<keyword evidence="4" id="KW-1185">Reference proteome</keyword>
<feature type="transmembrane region" description="Helical" evidence="2">
    <location>
        <begin position="442"/>
        <end position="463"/>
    </location>
</feature>
<sequence>MVFRASTASFTSLQSYVEPELLRGVPLHICLSGWAKHWKQNEDAAFSIAAANYDLGCQIEEYDVFLSHDWATSRWLKLFSLMIIFNSRAAFVGSFTASVALGLLRSFEIVPNDMWTIGIGYLVCLLFLCFWQRIRRLICCRPLMVFVDKLCIAQHDEQLKEKGILALAGFLDHSRKLTVLWSTRYFQRLWCAYELAAFSRAEEKPLQVMPVKMSLILGLMSVGCHIVCLLFYGFAWSDLSITAFSRRLVASGVMMVALCTVMPVVCYIGIQLMDDLTQLPEQLKTFRIQEAKCFCCSSNHVHPLTGRKLICDRKLVFHTLKKWFGHRRDNYEGSHLDLFNQMIQEELSQTILQTVGSDTCPLSYCIYMVSAGNLPFMAQYIPRVADELRMDTSPLNHCVVAARQFMAWAIMSLLSLCAVRISMLFWRVGLHWSKTSWLKSRGLISVLISLLIVLTLSLLWFPFQVVYALTSRYSSIPAVPFGLVILVLFYLFLPREIQHSRQHSLRQKLSDRYRSRRSLSRRASSEGTFCSDQDIFSNGTRMSRESKDLFSNTSRGPSKEPFHSDGPSPASGPTRGSKEVTKEMYDMYVSKSFSSIGSIESITATREGEGLPEAPHLPSLPHSLGEVHKGWLQETKTWDT</sequence>
<protein>
    <submittedName>
        <fullName evidence="3">Uncharacterized protein</fullName>
    </submittedName>
</protein>
<dbReference type="Proteomes" id="UP001642464">
    <property type="component" value="Unassembled WGS sequence"/>
</dbReference>
<accession>A0ABP0J495</accession>